<sequence>MSGFKEDFYQAVNALVGRPKRGRLICFESGSTHYCNPLLPLNFHNCIVLEAIDGTMDSVRGPEVTWHFIEGTAPGASVSTGSTMRGARYKYSHDLVAEGLCSSMLASTDRSLKIIRELDDDWDNMTPDFIEDLGHHWLVVEIAGSRSPNTSQLRILHKRKVDKYREALQNRAHGGKAIVFVVVAVGMNHVISTVQLGDELVNDLVLRKRISATIEDMYKEKFGVPFDIDESQKLKAHELKTIEALMKGFEYDTSKQPGRVPWLTKSYCEDYGNRADDHYVASKFKDHTLEAMREVMRAPKPDVTAQLLKFANDHRDGNRRKDQKCIVNIPLIIPEVDPQATTDIEYRTIPYNDEPAYVKLWSIAFEQHQENCEMHEEHPENLLSEALCEDPEALEQMQESRSHLKKLYKRVNFAGVLSEEEKIELAQNGLWAKSQKDNHVIKENREKSQKAFHWDTDLSDIETFIANKALLDKCESPKPAGIELLELADSYVQNSSEGIDVVKAWCDTDLGNFLNFLCDAMTEVAISNKQGCKRRGMILKKIRHYQAYILISPTIGSQHCLVSFYFPPGARPFKVTTFLKYYETNWGYFTDFTSFKPGKLENKATMLSALICLASYWSWFYEMPSMMPTDFQRPEKTEALKMLLLSVLIRLEDKESTEFVITQTRYMFMEVFKSDTSLLLPTPLKLLKKLNTWPRSRLTLWLNKKVSHNFAEMTRCPPKLSRIEMPIDPKEEDLPPSDSYTGLINPLTGGPLSTGTKAVCLAYTGYLKNKNEDAENNTDFKMLEKILEEEFDMKNVREDAMYGNLPDDHNPRAKEFDLRMLLHGCGIMKDRLKVILGADWRSTIEKDVVQALSEKLTEDLATLKASCNINHSELSYETAELGKKLSAGRIRVLEAIYKNISLFGINPYLSLDKIYETIEESGGSIVVDLFKKKQHGGLREIFVLTIHSRMVQLFIETVARTLCSYFEEEAMTHPKNKIARIDNHRIAVAQLAEKRGCHYMNLCNSMDKTRWSQTMMMTMLYVPLAELLPTSMRPAFQRGLNLWVNKKIKMPQTVINMLLKNTAISSSIFNELKISYEQPEAGTLIESPLCTYVLVRSGMMQGILHYLSSLLHVVFLNSMSRLVPGMIRGLFPSIDVHFTQVCSSDDSSCILTIMDEEKSSTPTETYHRAAVMALTILESLEDFAKYYGLRKSIKSASGLVGVIEFNSEFILRDTIAIPVIKFLAAVLLVAESTSLLKRQQMMYNSLSELFKSGFPSFNTHVCQIAQGLLHYKLMGGGVNALFGEYETRIKQLPDPVYGFFLLDSEYFPGLLGLSFSHWCVARETNIFRLTAQALARSEVEVSSEGGILRTLTIKMGDSRKWRAVVDSMRGEDTMEDLIEADPGLMFRPAENEAELRVKLILKASLPSVAESMMHGNPFMQALASSVYSINTHCYTKTSIVQNVTKFEKTSEKTCLLLELERRLTELPQCQPVDANMLFYAFPCQDRYVEAQEVIADLKQHRLANKNRLRQKRSYFSIRPTTVDVGITLKEVCQARWFGTNLRQTRTAINRAKDYYEKRLSWLRDTVTETLEASPFTSYQELAGFLESYMLKTRTFMRFGPGIPGRNFQLKLLLLGRKAFKHRKILVKTTGQPMEFKDHDLLSRLNLAISIPDDQRRVEEAMRLLRDHPTLAESIDELQSLNFRDRKVALCQIKAKGLMSDIDLLDLAVQSSAGTLITYSKMQKRVEVEGRVRWTGEGCALVQTMGAILRVLMYDDVCYKIFVDRWDIMQRHPKTLLSVLHSLHLKPSDKPSSISCVAKLNRTGYTGPNGVGTPIVLDRSLVKTMSTDVELVLKIKHESMRLERVSGPDRSYKNKFNLIVANWRLQPEEIHIDPSGRTSTDIWTAWIDQSKWTLKATLKMLDALSSCEIDEKIGDWLLTTLHHRLVSKCGVDASLRASNWKKVDVMDEQVPPEESYDEDLLKEMAEMFWREYQVESASDVLARVRDMTLGDALDPLVVVPELTDFAEVKPVEAMDTRLTSDFRRRHCLFDEIIDALDLETSNFWISTMSGILPKSNQEMSEMFMKLFGVEQVEKKTSVLQVFNIIRKAKGRIISPTRSVGSATTKLDWATTGESSEDEDEEEDEDDDSEDFGFTEEDLLAAADEELSAIGESSARRDLIERGEAKLSEITSTKPLPLINNHLCSILRNLDNVDPYQPKTMCAEPGVHKVWTPAVHDGSCGFHSVILTTGLRCSIAELRQRLLSSQHLRASVQIEIVMGILQNPYGQMDDDVSRLICRELGINMCVHEVSYEGQIEGMEYYHYNLSEQAPWIHITWRDKEMAGAAKYDALVKPDEAIPLLDHNPLQEVALRLQFESSPSQLIREDADRLREECNQIISEAASLLQGSLHTKRSLIKEMKFLADELQRLGGNFTPQELTTLESWSDECLGTQREMHDVLLILARLSGNSGLLLTPITLRQRATAGLSPSRSTGKKIDWYSPSSPDDNDK</sequence>
<evidence type="ECO:0000256" key="4">
    <source>
        <dbReference type="ARBA" id="ARBA00022801"/>
    </source>
</evidence>
<evidence type="ECO:0000256" key="9">
    <source>
        <dbReference type="ARBA" id="ARBA00034123"/>
    </source>
</evidence>
<dbReference type="Pfam" id="PF15518">
    <property type="entry name" value="L_protein_N"/>
    <property type="match status" value="1"/>
</dbReference>
<protein>
    <submittedName>
        <fullName evidence="13">RNA-dependent RNA polymerase</fullName>
    </submittedName>
</protein>
<keyword evidence="7" id="KW-1038">Host endoplasmic reticulum</keyword>
<accession>A0A1L3KPI1</accession>
<evidence type="ECO:0000256" key="5">
    <source>
        <dbReference type="ARBA" id="ARBA00022812"/>
    </source>
</evidence>
<proteinExistence type="inferred from homology"/>
<dbReference type="GO" id="GO:0039694">
    <property type="term" value="P:viral RNA genome replication"/>
    <property type="evidence" value="ECO:0007669"/>
    <property type="project" value="InterPro"/>
</dbReference>
<organism evidence="13">
    <name type="scientific">Hubei bunya-like virus 2</name>
    <dbReference type="NCBI Taxonomy" id="1922847"/>
    <lineage>
        <taxon>Viruses</taxon>
        <taxon>Riboviria</taxon>
    </lineage>
</organism>
<dbReference type="Pfam" id="PF12603">
    <property type="entry name" value="L_PA-C-like"/>
    <property type="match status" value="1"/>
</dbReference>
<dbReference type="GO" id="GO:0016787">
    <property type="term" value="F:hydrolase activity"/>
    <property type="evidence" value="ECO:0007669"/>
    <property type="project" value="UniProtKB-KW"/>
</dbReference>
<dbReference type="InterPro" id="IPR029124">
    <property type="entry name" value="L_protein_N"/>
</dbReference>
<dbReference type="InterPro" id="IPR022531">
    <property type="entry name" value="L_PA-C-like"/>
</dbReference>
<keyword evidence="8" id="KW-0464">Manganese</keyword>
<feature type="compositionally biased region" description="Polar residues" evidence="11">
    <location>
        <begin position="2477"/>
        <end position="2486"/>
    </location>
</feature>
<keyword evidence="13" id="KW-0696">RNA-directed RNA polymerase</keyword>
<dbReference type="InterPro" id="IPR007322">
    <property type="entry name" value="RNA_pol_bunyavir"/>
</dbReference>
<comment type="function">
    <text evidence="10">RNA-dependent RNA polymerase, which is responsible for the replication and transcription of the viral RNA genome using antigenomic RNA as an intermediate. During transcription, synthesizes subgenomic RNAs and assures their capping by a cap-snatching mechanism, which involves the endonuclease activity cleaving the host capped pre-mRNAs. These short capped RNAs are then used as primers for viral transcription. The 3'-end of subgenomic mRNAs molecules are not polyadenylated. During replication, the polymerase binds the 5' and 3' vRNA extremities at distinct sites. In turn, significant conformational changes occur in the polymerase and in vRNA to initiate active RNA synthesis. As a consequence of the use of the same enzyme for both transcription and replication, these mechanisms need to be well coordinated.</text>
</comment>
<feature type="region of interest" description="Disordered" evidence="11">
    <location>
        <begin position="2103"/>
        <end position="2129"/>
    </location>
</feature>
<comment type="subcellular location">
    <subcellularLocation>
        <location evidence="1">Host Golgi apparatus</location>
    </subcellularLocation>
    <subcellularLocation>
        <location evidence="3">Host endoplasmic reticulum-Golgi intermediate compartment</location>
    </subcellularLocation>
    <subcellularLocation>
        <location evidence="2">Virion</location>
    </subcellularLocation>
</comment>
<dbReference type="GO" id="GO:0044177">
    <property type="term" value="C:host cell Golgi apparatus"/>
    <property type="evidence" value="ECO:0007669"/>
    <property type="project" value="UniProtKB-SubCell"/>
</dbReference>
<evidence type="ECO:0000256" key="11">
    <source>
        <dbReference type="SAM" id="MobiDB-lite"/>
    </source>
</evidence>
<dbReference type="PROSITE" id="PS50525">
    <property type="entry name" value="RDRP_SSRNA_NEG_SEG"/>
    <property type="match status" value="1"/>
</dbReference>
<evidence type="ECO:0000256" key="3">
    <source>
        <dbReference type="ARBA" id="ARBA00004452"/>
    </source>
</evidence>
<dbReference type="GO" id="GO:0044423">
    <property type="term" value="C:virion component"/>
    <property type="evidence" value="ECO:0007669"/>
    <property type="project" value="UniProtKB-KW"/>
</dbReference>
<evidence type="ECO:0000256" key="2">
    <source>
        <dbReference type="ARBA" id="ARBA00004328"/>
    </source>
</evidence>
<dbReference type="GO" id="GO:0003968">
    <property type="term" value="F:RNA-directed RNA polymerase activity"/>
    <property type="evidence" value="ECO:0007669"/>
    <property type="project" value="UniProtKB-KW"/>
</dbReference>
<keyword evidence="6" id="KW-0946">Virion</keyword>
<keyword evidence="4" id="KW-0378">Hydrolase</keyword>
<keyword evidence="5" id="KW-1040">Host Golgi apparatus</keyword>
<evidence type="ECO:0000256" key="1">
    <source>
        <dbReference type="ARBA" id="ARBA00004136"/>
    </source>
</evidence>
<evidence type="ECO:0000256" key="7">
    <source>
        <dbReference type="ARBA" id="ARBA00023184"/>
    </source>
</evidence>
<feature type="domain" description="RdRp catalytic" evidence="12">
    <location>
        <begin position="991"/>
        <end position="1183"/>
    </location>
</feature>
<feature type="region of interest" description="Disordered" evidence="11">
    <location>
        <begin position="2460"/>
        <end position="2486"/>
    </location>
</feature>
<dbReference type="GO" id="GO:0006351">
    <property type="term" value="P:DNA-templated transcription"/>
    <property type="evidence" value="ECO:0007669"/>
    <property type="project" value="InterPro"/>
</dbReference>
<dbReference type="Pfam" id="PF04196">
    <property type="entry name" value="Bunya_RdRp"/>
    <property type="match status" value="1"/>
</dbReference>
<evidence type="ECO:0000256" key="6">
    <source>
        <dbReference type="ARBA" id="ARBA00022844"/>
    </source>
</evidence>
<feature type="compositionally biased region" description="Acidic residues" evidence="11">
    <location>
        <begin position="2113"/>
        <end position="2129"/>
    </location>
</feature>
<keyword evidence="13" id="KW-0808">Transferase</keyword>
<evidence type="ECO:0000259" key="12">
    <source>
        <dbReference type="PROSITE" id="PS50525"/>
    </source>
</evidence>
<comment type="similarity">
    <text evidence="9">Belongs to the Bunyavirales RNA polymerase family.</text>
</comment>
<dbReference type="InterPro" id="IPR007099">
    <property type="entry name" value="RNA-dir_pol_NSvirus"/>
</dbReference>
<evidence type="ECO:0000256" key="10">
    <source>
        <dbReference type="ARBA" id="ARBA00046037"/>
    </source>
</evidence>
<dbReference type="GO" id="GO:0044172">
    <property type="term" value="C:host cell endoplasmic reticulum-Golgi intermediate compartment"/>
    <property type="evidence" value="ECO:0007669"/>
    <property type="project" value="UniProtKB-SubCell"/>
</dbReference>
<evidence type="ECO:0000313" key="13">
    <source>
        <dbReference type="EMBL" id="APG79269.1"/>
    </source>
</evidence>
<reference evidence="13" key="1">
    <citation type="journal article" date="2016" name="Nature">
        <title>Redefining the invertebrate RNA virosphere.</title>
        <authorList>
            <person name="Shi M."/>
            <person name="Lin X.D."/>
            <person name="Tian J.H."/>
            <person name="Chen L.J."/>
            <person name="Chen X."/>
            <person name="Li C.X."/>
            <person name="Qin X.C."/>
            <person name="Li J."/>
            <person name="Cao J.P."/>
            <person name="Eden J.S."/>
            <person name="Buchmann J."/>
            <person name="Wang W."/>
            <person name="Xu J."/>
            <person name="Holmes E.C."/>
            <person name="Zhang Y.Z."/>
        </authorList>
    </citation>
    <scope>NUCLEOTIDE SEQUENCE</scope>
    <source>
        <strain evidence="13">QTM26385</strain>
    </source>
</reference>
<keyword evidence="13" id="KW-0548">Nucleotidyltransferase</keyword>
<evidence type="ECO:0000256" key="8">
    <source>
        <dbReference type="ARBA" id="ARBA00023211"/>
    </source>
</evidence>
<name>A0A1L3KPI1_9VIRU</name>
<dbReference type="EMBL" id="KX884780">
    <property type="protein sequence ID" value="APG79269.1"/>
    <property type="molecule type" value="Genomic_RNA"/>
</dbReference>